<proteinExistence type="inferred from homology"/>
<keyword evidence="11" id="KW-0511">Multifunctional enzyme</keyword>
<dbReference type="InterPro" id="IPR016193">
    <property type="entry name" value="Cytidine_deaminase-like"/>
</dbReference>
<evidence type="ECO:0000256" key="5">
    <source>
        <dbReference type="ARBA" id="ARBA00007417"/>
    </source>
</evidence>
<dbReference type="EC" id="1.1.1.193" evidence="12"/>
<dbReference type="InterPro" id="IPR011549">
    <property type="entry name" value="RibD_C"/>
</dbReference>
<dbReference type="Pfam" id="PF00383">
    <property type="entry name" value="dCMP_cyt_deam_1"/>
    <property type="match status" value="1"/>
</dbReference>
<dbReference type="InterPro" id="IPR002125">
    <property type="entry name" value="CMP_dCMP_dom"/>
</dbReference>
<evidence type="ECO:0000256" key="7">
    <source>
        <dbReference type="ARBA" id="ARBA00022723"/>
    </source>
</evidence>
<comment type="catalytic activity">
    <reaction evidence="12">
        <text>5-amino-6-(5-phospho-D-ribitylamino)uracil + NADP(+) = 5-amino-6-(5-phospho-D-ribosylamino)uracil + NADPH + H(+)</text>
        <dbReference type="Rhea" id="RHEA:17845"/>
        <dbReference type="ChEBI" id="CHEBI:15378"/>
        <dbReference type="ChEBI" id="CHEBI:57783"/>
        <dbReference type="ChEBI" id="CHEBI:58349"/>
        <dbReference type="ChEBI" id="CHEBI:58421"/>
        <dbReference type="ChEBI" id="CHEBI:58453"/>
        <dbReference type="EC" id="1.1.1.193"/>
    </reaction>
</comment>
<dbReference type="Gene3D" id="3.40.430.10">
    <property type="entry name" value="Dihydrofolate Reductase, subunit A"/>
    <property type="match status" value="1"/>
</dbReference>
<evidence type="ECO:0000256" key="2">
    <source>
        <dbReference type="ARBA" id="ARBA00004882"/>
    </source>
</evidence>
<evidence type="ECO:0000256" key="6">
    <source>
        <dbReference type="ARBA" id="ARBA00022619"/>
    </source>
</evidence>
<dbReference type="InterPro" id="IPR002734">
    <property type="entry name" value="RibDG_C"/>
</dbReference>
<evidence type="ECO:0000256" key="11">
    <source>
        <dbReference type="ARBA" id="ARBA00023268"/>
    </source>
</evidence>
<evidence type="ECO:0000256" key="10">
    <source>
        <dbReference type="ARBA" id="ARBA00023002"/>
    </source>
</evidence>
<dbReference type="InterPro" id="IPR050765">
    <property type="entry name" value="Riboflavin_Biosynth_HTPR"/>
</dbReference>
<evidence type="ECO:0000256" key="4">
    <source>
        <dbReference type="ARBA" id="ARBA00005259"/>
    </source>
</evidence>
<dbReference type="SUPFAM" id="SSF53597">
    <property type="entry name" value="Dihydrofolate reductase-like"/>
    <property type="match status" value="1"/>
</dbReference>
<evidence type="ECO:0000313" key="15">
    <source>
        <dbReference type="Proteomes" id="UP001596456"/>
    </source>
</evidence>
<organism evidence="14 15">
    <name type="scientific">Rhodocista pekingensis</name>
    <dbReference type="NCBI Taxonomy" id="201185"/>
    <lineage>
        <taxon>Bacteria</taxon>
        <taxon>Pseudomonadati</taxon>
        <taxon>Pseudomonadota</taxon>
        <taxon>Alphaproteobacteria</taxon>
        <taxon>Rhodospirillales</taxon>
        <taxon>Azospirillaceae</taxon>
        <taxon>Rhodocista</taxon>
    </lineage>
</organism>
<keyword evidence="10 12" id="KW-0560">Oxidoreductase</keyword>
<dbReference type="Pfam" id="PF01872">
    <property type="entry name" value="RibD_C"/>
    <property type="match status" value="1"/>
</dbReference>
<keyword evidence="15" id="KW-1185">Reference proteome</keyword>
<keyword evidence="8 12" id="KW-0862">Zinc</keyword>
<comment type="pathway">
    <text evidence="2 12">Cofactor biosynthesis; riboflavin biosynthesis; 5-amino-6-(D-ribitylamino)uracil from GTP: step 2/4.</text>
</comment>
<reference evidence="15" key="1">
    <citation type="journal article" date="2019" name="Int. J. Syst. Evol. Microbiol.">
        <title>The Global Catalogue of Microorganisms (GCM) 10K type strain sequencing project: providing services to taxonomists for standard genome sequencing and annotation.</title>
        <authorList>
            <consortium name="The Broad Institute Genomics Platform"/>
            <consortium name="The Broad Institute Genome Sequencing Center for Infectious Disease"/>
            <person name="Wu L."/>
            <person name="Ma J."/>
        </authorList>
    </citation>
    <scope>NUCLEOTIDE SEQUENCE [LARGE SCALE GENOMIC DNA]</scope>
    <source>
        <strain evidence="15">CGMCC 1.16275</strain>
    </source>
</reference>
<dbReference type="PANTHER" id="PTHR38011">
    <property type="entry name" value="DIHYDROFOLATE REDUCTASE FAMILY PROTEIN (AFU_ORTHOLOGUE AFUA_8G06820)"/>
    <property type="match status" value="1"/>
</dbReference>
<evidence type="ECO:0000256" key="12">
    <source>
        <dbReference type="PIRNR" id="PIRNR006769"/>
    </source>
</evidence>
<dbReference type="InterPro" id="IPR024072">
    <property type="entry name" value="DHFR-like_dom_sf"/>
</dbReference>
<comment type="pathway">
    <text evidence="3 12">Cofactor biosynthesis; riboflavin biosynthesis; 5-amino-6-(D-ribitylamino)uracil from GTP: step 3/4.</text>
</comment>
<comment type="catalytic activity">
    <reaction evidence="12">
        <text>2,5-diamino-6-hydroxy-4-(5-phosphoribosylamino)-pyrimidine + H2O + H(+) = 5-amino-6-(5-phospho-D-ribosylamino)uracil + NH4(+)</text>
        <dbReference type="Rhea" id="RHEA:21868"/>
        <dbReference type="ChEBI" id="CHEBI:15377"/>
        <dbReference type="ChEBI" id="CHEBI:15378"/>
        <dbReference type="ChEBI" id="CHEBI:28938"/>
        <dbReference type="ChEBI" id="CHEBI:58453"/>
        <dbReference type="ChEBI" id="CHEBI:58614"/>
        <dbReference type="EC" id="3.5.4.26"/>
    </reaction>
</comment>
<dbReference type="PROSITE" id="PS00903">
    <property type="entry name" value="CYT_DCMP_DEAMINASES_1"/>
    <property type="match status" value="1"/>
</dbReference>
<keyword evidence="9 12" id="KW-0521">NADP</keyword>
<evidence type="ECO:0000256" key="1">
    <source>
        <dbReference type="ARBA" id="ARBA00002151"/>
    </source>
</evidence>
<dbReference type="SUPFAM" id="SSF53927">
    <property type="entry name" value="Cytidine deaminase-like"/>
    <property type="match status" value="1"/>
</dbReference>
<feature type="domain" description="CMP/dCMP-type deaminase" evidence="13">
    <location>
        <begin position="14"/>
        <end position="136"/>
    </location>
</feature>
<keyword evidence="12 14" id="KW-0378">Hydrolase</keyword>
<dbReference type="EC" id="3.5.4.26" evidence="12"/>
<evidence type="ECO:0000256" key="3">
    <source>
        <dbReference type="ARBA" id="ARBA00004910"/>
    </source>
</evidence>
<dbReference type="NCBIfam" id="TIGR00227">
    <property type="entry name" value="ribD_Cterm"/>
    <property type="match status" value="1"/>
</dbReference>
<evidence type="ECO:0000313" key="14">
    <source>
        <dbReference type="EMBL" id="MFC7332187.1"/>
    </source>
</evidence>
<keyword evidence="6 12" id="KW-0686">Riboflavin biosynthesis</keyword>
<protein>
    <recommendedName>
        <fullName evidence="12">Riboflavin biosynthesis protein RibD</fullName>
    </recommendedName>
    <domain>
        <recommendedName>
            <fullName evidence="12">Diaminohydroxyphosphoribosylaminopyrimidine deaminase</fullName>
            <shortName evidence="12">DRAP deaminase</shortName>
            <ecNumber evidence="12">3.5.4.26</ecNumber>
        </recommendedName>
        <alternativeName>
            <fullName evidence="12">Riboflavin-specific deaminase</fullName>
        </alternativeName>
    </domain>
    <domain>
        <recommendedName>
            <fullName evidence="12">5-amino-6-(5-phosphoribosylamino)uracil reductase</fullName>
            <ecNumber evidence="12">1.1.1.193</ecNumber>
        </recommendedName>
        <alternativeName>
            <fullName evidence="12">HTP reductase</fullName>
        </alternativeName>
    </domain>
</protein>
<comment type="similarity">
    <text evidence="4 12">In the N-terminal section; belongs to the cytidine and deoxycytidylate deaminase family.</text>
</comment>
<comment type="cofactor">
    <cofactor evidence="12">
        <name>Zn(2+)</name>
        <dbReference type="ChEBI" id="CHEBI:29105"/>
    </cofactor>
    <text evidence="12">Binds 1 zinc ion.</text>
</comment>
<dbReference type="NCBIfam" id="TIGR00326">
    <property type="entry name" value="eubact_ribD"/>
    <property type="match status" value="1"/>
</dbReference>
<dbReference type="GO" id="GO:0008835">
    <property type="term" value="F:diaminohydroxyphosphoribosylaminopyrimidine deaminase activity"/>
    <property type="evidence" value="ECO:0007669"/>
    <property type="project" value="UniProtKB-EC"/>
</dbReference>
<name>A0ABW2KQD3_9PROT</name>
<dbReference type="Gene3D" id="3.40.140.10">
    <property type="entry name" value="Cytidine Deaminase, domain 2"/>
    <property type="match status" value="1"/>
</dbReference>
<keyword evidence="7 12" id="KW-0479">Metal-binding</keyword>
<accession>A0ABW2KQD3</accession>
<dbReference type="EMBL" id="JBHTCM010000004">
    <property type="protein sequence ID" value="MFC7332187.1"/>
    <property type="molecule type" value="Genomic_DNA"/>
</dbReference>
<evidence type="ECO:0000256" key="8">
    <source>
        <dbReference type="ARBA" id="ARBA00022833"/>
    </source>
</evidence>
<dbReference type="InterPro" id="IPR004794">
    <property type="entry name" value="Eubact_RibD"/>
</dbReference>
<dbReference type="PIRSF" id="PIRSF006769">
    <property type="entry name" value="RibD"/>
    <property type="match status" value="1"/>
</dbReference>
<evidence type="ECO:0000259" key="13">
    <source>
        <dbReference type="PROSITE" id="PS51747"/>
    </source>
</evidence>
<dbReference type="RefSeq" id="WP_377356428.1">
    <property type="nucleotide sequence ID" value="NZ_JBHTCM010000004.1"/>
</dbReference>
<comment type="function">
    <text evidence="1 12">Converts 2,5-diamino-6-(ribosylamino)-4(3h)-pyrimidinone 5'-phosphate into 5-amino-6-(ribosylamino)-2,4(1h,3h)-pyrimidinedione 5'-phosphate.</text>
</comment>
<dbReference type="Proteomes" id="UP001596456">
    <property type="component" value="Unassembled WGS sequence"/>
</dbReference>
<evidence type="ECO:0000256" key="9">
    <source>
        <dbReference type="ARBA" id="ARBA00022857"/>
    </source>
</evidence>
<dbReference type="PROSITE" id="PS51747">
    <property type="entry name" value="CYT_DCMP_DEAMINASES_2"/>
    <property type="match status" value="1"/>
</dbReference>
<dbReference type="PANTHER" id="PTHR38011:SF7">
    <property type="entry name" value="2,5-DIAMINO-6-RIBOSYLAMINO-4(3H)-PYRIMIDINONE 5'-PHOSPHATE REDUCTASE"/>
    <property type="match status" value="1"/>
</dbReference>
<dbReference type="GO" id="GO:0008703">
    <property type="term" value="F:5-amino-6-(5-phosphoribosylamino)uracil reductase activity"/>
    <property type="evidence" value="ECO:0007669"/>
    <property type="project" value="UniProtKB-EC"/>
</dbReference>
<dbReference type="CDD" id="cd01284">
    <property type="entry name" value="Riboflavin_deaminase-reductase"/>
    <property type="match status" value="1"/>
</dbReference>
<dbReference type="InterPro" id="IPR016192">
    <property type="entry name" value="APOBEC/CMP_deaminase_Zn-bd"/>
</dbReference>
<gene>
    <name evidence="14" type="primary">ribD</name>
    <name evidence="14" type="ORF">ACFQPS_03370</name>
</gene>
<comment type="similarity">
    <text evidence="5 12">In the C-terminal section; belongs to the HTP reductase family.</text>
</comment>
<comment type="caution">
    <text evidence="14">The sequence shown here is derived from an EMBL/GenBank/DDBJ whole genome shotgun (WGS) entry which is preliminary data.</text>
</comment>
<sequence length="379" mass="39919">MTVSPSIEAGRFSDQDRAHMRAALTLAARGLGRVRPNPSVGCVLVREGRVVGRGVTGAGGRPHGETEALRQAGELARGATAYVSLEPCNHHGRTPPCTEALMAAGVARVVVACEDPDPRVSGGGLARLRAAGLDVASGLLEAEAQELNAGFFLRIREGRPLVTLKLATSLDGRIATRTGESRWITGSVARAWGHGLRASHDAILVGIGTALADDPELTCRLPGMADRSPVRIVLDSRLRLPLTGRLVRTADRTPLWIVTRPDAAEPARMAAFADCGVELIPVEPGPEGEISLPQTLRALAARGITRVLAEGGARLAASLLRDGLADRLEWFRAGLLLGGDALPAAVGFGADRLTDAPGYERIAVRPAGEDLLESYRRRG</sequence>